<feature type="region of interest" description="Disordered" evidence="11">
    <location>
        <begin position="134"/>
        <end position="153"/>
    </location>
</feature>
<dbReference type="SMART" id="SM00594">
    <property type="entry name" value="UAS"/>
    <property type="match status" value="1"/>
</dbReference>
<evidence type="ECO:0000256" key="10">
    <source>
        <dbReference type="ARBA" id="ARBA00023277"/>
    </source>
</evidence>
<keyword evidence="4" id="KW-0479">Metal-binding</keyword>
<reference evidence="13" key="2">
    <citation type="submission" date="2015-06" db="UniProtKB">
        <authorList>
            <consortium name="EnsemblProtists"/>
        </authorList>
    </citation>
    <scope>IDENTIFICATION</scope>
    <source>
        <strain evidence="13">Pr102</strain>
    </source>
</reference>
<evidence type="ECO:0000313" key="14">
    <source>
        <dbReference type="Proteomes" id="UP000005238"/>
    </source>
</evidence>
<dbReference type="GO" id="GO:0016301">
    <property type="term" value="F:kinase activity"/>
    <property type="evidence" value="ECO:0007669"/>
    <property type="project" value="UniProtKB-KW"/>
</dbReference>
<keyword evidence="6" id="KW-0418">Kinase</keyword>
<keyword evidence="8" id="KW-0067">ATP-binding</keyword>
<dbReference type="FunFam" id="3.30.420.40:FF:000153">
    <property type="entry name" value="Putative fructokinase"/>
    <property type="match status" value="1"/>
</dbReference>
<keyword evidence="5" id="KW-0547">Nucleotide-binding</keyword>
<reference evidence="14" key="1">
    <citation type="journal article" date="2006" name="Science">
        <title>Phytophthora genome sequences uncover evolutionary origins and mechanisms of pathogenesis.</title>
        <authorList>
            <person name="Tyler B.M."/>
            <person name="Tripathy S."/>
            <person name="Zhang X."/>
            <person name="Dehal P."/>
            <person name="Jiang R.H."/>
            <person name="Aerts A."/>
            <person name="Arredondo F.D."/>
            <person name="Baxter L."/>
            <person name="Bensasson D."/>
            <person name="Beynon J.L."/>
            <person name="Chapman J."/>
            <person name="Damasceno C.M."/>
            <person name="Dorrance A.E."/>
            <person name="Dou D."/>
            <person name="Dickerman A.W."/>
            <person name="Dubchak I.L."/>
            <person name="Garbelotto M."/>
            <person name="Gijzen M."/>
            <person name="Gordon S.G."/>
            <person name="Govers F."/>
            <person name="Grunwald N.J."/>
            <person name="Huang W."/>
            <person name="Ivors K.L."/>
            <person name="Jones R.W."/>
            <person name="Kamoun S."/>
            <person name="Krampis K."/>
            <person name="Lamour K.H."/>
            <person name="Lee M.K."/>
            <person name="McDonald W.H."/>
            <person name="Medina M."/>
            <person name="Meijer H.J."/>
            <person name="Nordberg E.K."/>
            <person name="Maclean D.J."/>
            <person name="Ospina-Giraldo M.D."/>
            <person name="Morris P.F."/>
            <person name="Phuntumart V."/>
            <person name="Putnam N.H."/>
            <person name="Rash S."/>
            <person name="Rose J.K."/>
            <person name="Sakihama Y."/>
            <person name="Salamov A.A."/>
            <person name="Savidor A."/>
            <person name="Scheuring C.F."/>
            <person name="Smith B.M."/>
            <person name="Sobral B.W."/>
            <person name="Terry A."/>
            <person name="Torto-Alalibo T.A."/>
            <person name="Win J."/>
            <person name="Xu Z."/>
            <person name="Zhang H."/>
            <person name="Grigoriev I.V."/>
            <person name="Rokhsar D.S."/>
            <person name="Boore J.L."/>
        </authorList>
    </citation>
    <scope>NUCLEOTIDE SEQUENCE [LARGE SCALE GENOMIC DNA]</scope>
    <source>
        <strain evidence="14">Pr102</strain>
    </source>
</reference>
<comment type="similarity">
    <text evidence="2">Belongs to the ROK (NagC/XylR) family.</text>
</comment>
<dbReference type="GO" id="GO:0005524">
    <property type="term" value="F:ATP binding"/>
    <property type="evidence" value="ECO:0007669"/>
    <property type="project" value="UniProtKB-KW"/>
</dbReference>
<dbReference type="PANTHER" id="PTHR23322">
    <property type="entry name" value="FAS-ASSOCIATED PROTEIN"/>
    <property type="match status" value="1"/>
</dbReference>
<dbReference type="EnsemblProtists" id="Phyra84902">
    <property type="protein sequence ID" value="Phyra84902"/>
    <property type="gene ID" value="Phyra84902"/>
</dbReference>
<dbReference type="Pfam" id="PF13899">
    <property type="entry name" value="Thioredoxin_7"/>
    <property type="match status" value="1"/>
</dbReference>
<keyword evidence="3" id="KW-0808">Transferase</keyword>
<evidence type="ECO:0000256" key="1">
    <source>
        <dbReference type="ARBA" id="ARBA00001946"/>
    </source>
</evidence>
<keyword evidence="9" id="KW-0460">Magnesium</keyword>
<keyword evidence="7" id="KW-0862">Zinc</keyword>
<feature type="region of interest" description="Disordered" evidence="11">
    <location>
        <begin position="366"/>
        <end position="387"/>
    </location>
</feature>
<evidence type="ECO:0000256" key="2">
    <source>
        <dbReference type="ARBA" id="ARBA00006479"/>
    </source>
</evidence>
<evidence type="ECO:0000259" key="12">
    <source>
        <dbReference type="PROSITE" id="PS50033"/>
    </source>
</evidence>
<dbReference type="EMBL" id="DS566127">
    <property type="status" value="NOT_ANNOTATED_CDS"/>
    <property type="molecule type" value="Genomic_DNA"/>
</dbReference>
<evidence type="ECO:0000256" key="8">
    <source>
        <dbReference type="ARBA" id="ARBA00022840"/>
    </source>
</evidence>
<dbReference type="VEuPathDB" id="FungiDB:KRP23_2885"/>
<evidence type="ECO:0000256" key="6">
    <source>
        <dbReference type="ARBA" id="ARBA00022777"/>
    </source>
</evidence>
<dbReference type="InterPro" id="IPR006577">
    <property type="entry name" value="UAS"/>
</dbReference>
<accession>H3H367</accession>
<dbReference type="STRING" id="164328.H3H367"/>
<dbReference type="PANTHER" id="PTHR23322:SF6">
    <property type="entry name" value="UBX DOMAIN-CONTAINING PROTEIN 7"/>
    <property type="match status" value="1"/>
</dbReference>
<evidence type="ECO:0000313" key="13">
    <source>
        <dbReference type="EnsemblProtists" id="Phyra84902"/>
    </source>
</evidence>
<feature type="compositionally biased region" description="Polar residues" evidence="11">
    <location>
        <begin position="144"/>
        <end position="153"/>
    </location>
</feature>
<feature type="domain" description="UBX" evidence="12">
    <location>
        <begin position="456"/>
        <end position="534"/>
    </location>
</feature>
<dbReference type="SMART" id="SM00166">
    <property type="entry name" value="UBX"/>
    <property type="match status" value="1"/>
</dbReference>
<dbReference type="CDD" id="cd01767">
    <property type="entry name" value="UBX"/>
    <property type="match status" value="1"/>
</dbReference>
<dbReference type="InterPro" id="IPR050730">
    <property type="entry name" value="UBX_domain-protein"/>
</dbReference>
<dbReference type="InParanoid" id="H3H367"/>
<dbReference type="CDD" id="cd02958">
    <property type="entry name" value="UAS"/>
    <property type="match status" value="1"/>
</dbReference>
<dbReference type="GO" id="GO:0046872">
    <property type="term" value="F:metal ion binding"/>
    <property type="evidence" value="ECO:0007669"/>
    <property type="project" value="UniProtKB-KW"/>
</dbReference>
<name>H3H367_PHYRM</name>
<dbReference type="InterPro" id="IPR029071">
    <property type="entry name" value="Ubiquitin-like_domsf"/>
</dbReference>
<comment type="cofactor">
    <cofactor evidence="1">
        <name>Mg(2+)</name>
        <dbReference type="ChEBI" id="CHEBI:18420"/>
    </cofactor>
</comment>
<dbReference type="SUPFAM" id="SSF54236">
    <property type="entry name" value="Ubiquitin-like"/>
    <property type="match status" value="1"/>
</dbReference>
<dbReference type="VEuPathDB" id="FungiDB:KRP23_2884"/>
<dbReference type="Proteomes" id="UP000005238">
    <property type="component" value="Unassembled WGS sequence"/>
</dbReference>
<dbReference type="Pfam" id="PF00789">
    <property type="entry name" value="UBX"/>
    <property type="match status" value="1"/>
</dbReference>
<feature type="region of interest" description="Disordered" evidence="11">
    <location>
        <begin position="406"/>
        <end position="437"/>
    </location>
</feature>
<evidence type="ECO:0000256" key="5">
    <source>
        <dbReference type="ARBA" id="ARBA00022741"/>
    </source>
</evidence>
<dbReference type="GO" id="GO:0005634">
    <property type="term" value="C:nucleus"/>
    <property type="evidence" value="ECO:0000318"/>
    <property type="project" value="GO_Central"/>
</dbReference>
<dbReference type="SUPFAM" id="SSF53067">
    <property type="entry name" value="Actin-like ATPase domain"/>
    <property type="match status" value="1"/>
</dbReference>
<evidence type="ECO:0000256" key="7">
    <source>
        <dbReference type="ARBA" id="ARBA00022833"/>
    </source>
</evidence>
<dbReference type="AlphaFoldDB" id="H3H367"/>
<evidence type="ECO:0000256" key="4">
    <source>
        <dbReference type="ARBA" id="ARBA00022723"/>
    </source>
</evidence>
<dbReference type="GO" id="GO:0043161">
    <property type="term" value="P:proteasome-mediated ubiquitin-dependent protein catabolic process"/>
    <property type="evidence" value="ECO:0000318"/>
    <property type="project" value="GO_Central"/>
</dbReference>
<dbReference type="VEuPathDB" id="FungiDB:KRP22_14857"/>
<dbReference type="eggNOG" id="KOG1364">
    <property type="taxonomic scope" value="Eukaryota"/>
</dbReference>
<dbReference type="InterPro" id="IPR001012">
    <property type="entry name" value="UBX_dom"/>
</dbReference>
<dbReference type="SUPFAM" id="SSF52833">
    <property type="entry name" value="Thioredoxin-like"/>
    <property type="match status" value="1"/>
</dbReference>
<dbReference type="HOGENOM" id="CLU_021255_0_1_1"/>
<protein>
    <recommendedName>
        <fullName evidence="12">UBX domain-containing protein</fullName>
    </recommendedName>
</protein>
<dbReference type="PROSITE" id="PS50033">
    <property type="entry name" value="UBX"/>
    <property type="match status" value="1"/>
</dbReference>
<dbReference type="Pfam" id="PF00480">
    <property type="entry name" value="ROK"/>
    <property type="match status" value="1"/>
</dbReference>
<dbReference type="InterPro" id="IPR036249">
    <property type="entry name" value="Thioredoxin-like_sf"/>
</dbReference>
<dbReference type="InterPro" id="IPR043129">
    <property type="entry name" value="ATPase_NBD"/>
</dbReference>
<dbReference type="Gene3D" id="3.10.20.90">
    <property type="entry name" value="Phosphatidylinositol 3-kinase Catalytic Subunit, Chain A, domain 1"/>
    <property type="match status" value="1"/>
</dbReference>
<organism evidence="13 14">
    <name type="scientific">Phytophthora ramorum</name>
    <name type="common">Sudden oak death agent</name>
    <dbReference type="NCBI Taxonomy" id="164328"/>
    <lineage>
        <taxon>Eukaryota</taxon>
        <taxon>Sar</taxon>
        <taxon>Stramenopiles</taxon>
        <taxon>Oomycota</taxon>
        <taxon>Peronosporomycetes</taxon>
        <taxon>Peronosporales</taxon>
        <taxon>Peronosporaceae</taxon>
        <taxon>Phytophthora</taxon>
    </lineage>
</organism>
<sequence>MARFVGVEVGGTTWVVAIAEDHPENILEKFEVETTTPDETMGAIVDWLKERKFDSIGIASFDPVDLNKASPTYGFITSTPKPNWGHTDVTPWRTLPTLKKRWPRAFMSITGADSSSALQYLEVNLYMESGGQSTSTAFAEPRQSAASPSNFTPSTDMDAATAAAIAAAYGEDSNAVRAPDPSKRQRLVGEMDLLRPMRHMRDQNRDFAAESIAAMTAGSISTAFGGPGAVAFGEASENSNAADGANGERTRDLSTLFQPPTAIMFQGTYSDARTHAKNEGKWLLVNIQDEIVFASHMLNRDTWSDDVVQNLVASGFVFWQNYWASEHGKKFCSLYQIDRGSLPIVVIIDPRTGEIRQRWTGFLEPQDMTEKYTAQTEQKKEAEPSIMDASEDDQLAAAIAASMQGNIDESDEGETKQAEEGMGQEEEQEEEKAQEPVVALTPEPDGIVCRWVLLSGAPDVTRVQIRVPDGSRLTRRFLKTDSLAMVWSFVKDQVPEARGRAFELRTAFPPSAVAYNDTLSIEEGKLENASLMVKWL</sequence>
<evidence type="ECO:0000256" key="9">
    <source>
        <dbReference type="ARBA" id="ARBA00022842"/>
    </source>
</evidence>
<evidence type="ECO:0000256" key="11">
    <source>
        <dbReference type="SAM" id="MobiDB-lite"/>
    </source>
</evidence>
<dbReference type="InterPro" id="IPR000600">
    <property type="entry name" value="ROK"/>
</dbReference>
<keyword evidence="14" id="KW-1185">Reference proteome</keyword>
<evidence type="ECO:0000256" key="3">
    <source>
        <dbReference type="ARBA" id="ARBA00022679"/>
    </source>
</evidence>
<dbReference type="Gene3D" id="3.30.420.40">
    <property type="match status" value="1"/>
</dbReference>
<feature type="compositionally biased region" description="Acidic residues" evidence="11">
    <location>
        <begin position="422"/>
        <end position="432"/>
    </location>
</feature>
<proteinExistence type="inferred from homology"/>
<dbReference type="GO" id="GO:0043130">
    <property type="term" value="F:ubiquitin binding"/>
    <property type="evidence" value="ECO:0000318"/>
    <property type="project" value="GO_Central"/>
</dbReference>
<dbReference type="OMA" id="PAIFDCQ"/>
<dbReference type="Gene3D" id="3.40.30.10">
    <property type="entry name" value="Glutaredoxin"/>
    <property type="match status" value="1"/>
</dbReference>
<keyword evidence="10" id="KW-0119">Carbohydrate metabolism</keyword>
<dbReference type="VEuPathDB" id="FungiDB:KRP22_14856"/>